<name>A0ABN9TIR6_9DINO</name>
<gene>
    <name evidence="1" type="ORF">PCOR1329_LOCUS39297</name>
</gene>
<proteinExistence type="predicted"/>
<accession>A0ABN9TIR6</accession>
<comment type="caution">
    <text evidence="1">The sequence shown here is derived from an EMBL/GenBank/DDBJ whole genome shotgun (WGS) entry which is preliminary data.</text>
</comment>
<dbReference type="Proteomes" id="UP001189429">
    <property type="component" value="Unassembled WGS sequence"/>
</dbReference>
<reference evidence="1" key="1">
    <citation type="submission" date="2023-10" db="EMBL/GenBank/DDBJ databases">
        <authorList>
            <person name="Chen Y."/>
            <person name="Shah S."/>
            <person name="Dougan E. K."/>
            <person name="Thang M."/>
            <person name="Chan C."/>
        </authorList>
    </citation>
    <scope>NUCLEOTIDE SEQUENCE [LARGE SCALE GENOMIC DNA]</scope>
</reference>
<keyword evidence="2" id="KW-1185">Reference proteome</keyword>
<dbReference type="EMBL" id="CAUYUJ010014745">
    <property type="protein sequence ID" value="CAK0845526.1"/>
    <property type="molecule type" value="Genomic_DNA"/>
</dbReference>
<organism evidence="1 2">
    <name type="scientific">Prorocentrum cordatum</name>
    <dbReference type="NCBI Taxonomy" id="2364126"/>
    <lineage>
        <taxon>Eukaryota</taxon>
        <taxon>Sar</taxon>
        <taxon>Alveolata</taxon>
        <taxon>Dinophyceae</taxon>
        <taxon>Prorocentrales</taxon>
        <taxon>Prorocentraceae</taxon>
        <taxon>Prorocentrum</taxon>
    </lineage>
</organism>
<evidence type="ECO:0000313" key="1">
    <source>
        <dbReference type="EMBL" id="CAK0845526.1"/>
    </source>
</evidence>
<evidence type="ECO:0000313" key="2">
    <source>
        <dbReference type="Proteomes" id="UP001189429"/>
    </source>
</evidence>
<sequence length="135" mass="15217">MNGDFKYPYPLPIGRLPADAQKDERQVCARGASTLSTRYYVAHPGRFRKLLPLRAVSAQLLEQHEDLGRRSAATRCASSYGWVVHPPPWGLGHRLFGACDFKALQKAVDNSESLAVDVFNNMIMESWMDACVRYM</sequence>
<protein>
    <submittedName>
        <fullName evidence="1">Uncharacterized protein</fullName>
    </submittedName>
</protein>